<dbReference type="Gene3D" id="3.30.565.10">
    <property type="entry name" value="Histidine kinase-like ATPase, C-terminal domain"/>
    <property type="match status" value="1"/>
</dbReference>
<evidence type="ECO:0000313" key="4">
    <source>
        <dbReference type="EMBL" id="RIE04552.1"/>
    </source>
</evidence>
<dbReference type="InterPro" id="IPR050640">
    <property type="entry name" value="Bact_2-comp_sensor_kinase"/>
</dbReference>
<keyword evidence="1" id="KW-0472">Membrane</keyword>
<dbReference type="InterPro" id="IPR010559">
    <property type="entry name" value="Sig_transdc_His_kin_internal"/>
</dbReference>
<dbReference type="RefSeq" id="WP_119148137.1">
    <property type="nucleotide sequence ID" value="NZ_JBHSOV010000005.1"/>
</dbReference>
<feature type="domain" description="Signal transduction histidine kinase internal region" evidence="3">
    <location>
        <begin position="396"/>
        <end position="470"/>
    </location>
</feature>
<dbReference type="InterPro" id="IPR003594">
    <property type="entry name" value="HATPase_dom"/>
</dbReference>
<accession>A0A398CQ32</accession>
<evidence type="ECO:0000313" key="5">
    <source>
        <dbReference type="Proteomes" id="UP000266340"/>
    </source>
</evidence>
<dbReference type="InterPro" id="IPR036890">
    <property type="entry name" value="HATPase_C_sf"/>
</dbReference>
<dbReference type="GO" id="GO:0016020">
    <property type="term" value="C:membrane"/>
    <property type="evidence" value="ECO:0007669"/>
    <property type="project" value="InterPro"/>
</dbReference>
<dbReference type="GO" id="GO:0000155">
    <property type="term" value="F:phosphorelay sensor kinase activity"/>
    <property type="evidence" value="ECO:0007669"/>
    <property type="project" value="InterPro"/>
</dbReference>
<dbReference type="Proteomes" id="UP000266340">
    <property type="component" value="Unassembled WGS sequence"/>
</dbReference>
<keyword evidence="5" id="KW-1185">Reference proteome</keyword>
<dbReference type="OrthoDB" id="2502914at2"/>
<dbReference type="EMBL" id="QXJM01000025">
    <property type="protein sequence ID" value="RIE04552.1"/>
    <property type="molecule type" value="Genomic_DNA"/>
</dbReference>
<organism evidence="4 5">
    <name type="scientific">Cohnella faecalis</name>
    <dbReference type="NCBI Taxonomy" id="2315694"/>
    <lineage>
        <taxon>Bacteria</taxon>
        <taxon>Bacillati</taxon>
        <taxon>Bacillota</taxon>
        <taxon>Bacilli</taxon>
        <taxon>Bacillales</taxon>
        <taxon>Paenibacillaceae</taxon>
        <taxon>Cohnella</taxon>
    </lineage>
</organism>
<dbReference type="PANTHER" id="PTHR34220:SF7">
    <property type="entry name" value="SENSOR HISTIDINE KINASE YPDA"/>
    <property type="match status" value="1"/>
</dbReference>
<dbReference type="PANTHER" id="PTHR34220">
    <property type="entry name" value="SENSOR HISTIDINE KINASE YPDA"/>
    <property type="match status" value="1"/>
</dbReference>
<feature type="transmembrane region" description="Helical" evidence="1">
    <location>
        <begin position="303"/>
        <end position="324"/>
    </location>
</feature>
<dbReference type="AlphaFoldDB" id="A0A398CQ32"/>
<dbReference type="Pfam" id="PF02518">
    <property type="entry name" value="HATPase_c"/>
    <property type="match status" value="1"/>
</dbReference>
<evidence type="ECO:0000259" key="2">
    <source>
        <dbReference type="Pfam" id="PF02518"/>
    </source>
</evidence>
<keyword evidence="4" id="KW-0808">Transferase</keyword>
<evidence type="ECO:0000256" key="1">
    <source>
        <dbReference type="SAM" id="Phobius"/>
    </source>
</evidence>
<reference evidence="4 5" key="1">
    <citation type="submission" date="2018-09" db="EMBL/GenBank/DDBJ databases">
        <title>Cohnella cavernae sp. nov., isolated from a karst cave.</title>
        <authorList>
            <person name="Zhu H."/>
        </authorList>
    </citation>
    <scope>NUCLEOTIDE SEQUENCE [LARGE SCALE GENOMIC DNA]</scope>
    <source>
        <strain evidence="4 5">K2E09-144</strain>
    </source>
</reference>
<protein>
    <submittedName>
        <fullName evidence="4">Sensor histidine kinase</fullName>
    </submittedName>
</protein>
<feature type="domain" description="Histidine kinase/HSP90-like ATPase" evidence="2">
    <location>
        <begin position="485"/>
        <end position="599"/>
    </location>
</feature>
<gene>
    <name evidence="4" type="ORF">D3H35_05515</name>
</gene>
<keyword evidence="1" id="KW-0812">Transmembrane</keyword>
<proteinExistence type="predicted"/>
<keyword evidence="4" id="KW-0418">Kinase</keyword>
<evidence type="ECO:0000259" key="3">
    <source>
        <dbReference type="Pfam" id="PF06580"/>
    </source>
</evidence>
<sequence length="601" mass="66725">MRRKLAKPGRLFYKLSIPMFILLLCVIGLFSAVSSYILIRAQNDHAYRMAEQSLTFVYRSVGYQLATMNNTAAFVLSNPSFEKLLDTGHERPYEAIGDFFELQSHLENLSLVSLLNEYGPAGRTKTTYVIAVALEPSSGLYEVATDEYYPATGLYKSDRLRQTEWYSELHDRGKQTAWWGEQAGVKPSVFVARSKTSFRDGHEIGTVLVGADMSAIQGVMAMAPIEKGYHLLLDEADRVIYSDKYPFLEDLSGSSIVRAMDGSRGSAKVSVNGERHIELYETLDNGWKVISFMPASHIGSDTLLISLVGVLIGILGVAVTGFLLRRIIVKVTVPVIRLVGAMQRPDVLEGKEPLPTPIGGIREVDELYRQFASMLVVNRELAVKAYRDEIAKKQLHLELLQSQINPHFLYNSLDLINCRAILAGDRDTSKLVRSLANVFRFGLNKGKTWIPLADEIRQATAYLDIQTMMLADLAYSIEVPPSLADAPVIHLIVQPLAENCIVHGFANRTERCRIRLSCREEDGKLILCVEDNGGGADAAELNRRLLEAEKDYADPSSPGLSGGYGTLNVHRRIRLHCGEGYGLRYVEVPEGTRAEAVLPSP</sequence>
<dbReference type="Pfam" id="PF06580">
    <property type="entry name" value="His_kinase"/>
    <property type="match status" value="1"/>
</dbReference>
<keyword evidence="1" id="KW-1133">Transmembrane helix</keyword>
<dbReference type="SUPFAM" id="SSF55874">
    <property type="entry name" value="ATPase domain of HSP90 chaperone/DNA topoisomerase II/histidine kinase"/>
    <property type="match status" value="1"/>
</dbReference>
<name>A0A398CQ32_9BACL</name>
<comment type="caution">
    <text evidence="4">The sequence shown here is derived from an EMBL/GenBank/DDBJ whole genome shotgun (WGS) entry which is preliminary data.</text>
</comment>